<proteinExistence type="inferred from homology"/>
<evidence type="ECO:0000313" key="8">
    <source>
        <dbReference type="Proteomes" id="UP000034071"/>
    </source>
</evidence>
<dbReference type="OrthoDB" id="5820615at2"/>
<dbReference type="SUPFAM" id="SSF55620">
    <property type="entry name" value="Tetrahydrobiopterin biosynthesis enzymes-like"/>
    <property type="match status" value="2"/>
</dbReference>
<dbReference type="InterPro" id="IPR038418">
    <property type="entry name" value="6-PTP_synth/QueD_sf"/>
</dbReference>
<gene>
    <name evidence="7" type="ORF">TQ33_0778</name>
</gene>
<protein>
    <recommendedName>
        <fullName evidence="4">6-carboxy-5,6,7,8-tetrahydropterin synthase</fullName>
        <ecNumber evidence="3">4.1.2.50</ecNumber>
    </recommendedName>
    <alternativeName>
        <fullName evidence="5">Queuosine biosynthesis protein QueD</fullName>
    </alternativeName>
</protein>
<dbReference type="RefSeq" id="WP_046560900.1">
    <property type="nucleotide sequence ID" value="NZ_CP010975.1"/>
</dbReference>
<dbReference type="Pfam" id="PF01242">
    <property type="entry name" value="PTPS"/>
    <property type="match status" value="1"/>
</dbReference>
<dbReference type="PATRIC" id="fig|914150.5.peg.790"/>
<dbReference type="KEGG" id="kge:TQ33_0778"/>
<dbReference type="STRING" id="914150.TQ33_0778"/>
<evidence type="ECO:0000256" key="5">
    <source>
        <dbReference type="ARBA" id="ARBA00031449"/>
    </source>
</evidence>
<evidence type="ECO:0000256" key="3">
    <source>
        <dbReference type="ARBA" id="ARBA00012982"/>
    </source>
</evidence>
<dbReference type="UniPathway" id="UPA00391"/>
<dbReference type="InterPro" id="IPR007115">
    <property type="entry name" value="6-PTP_synth/QueD"/>
</dbReference>
<comment type="catalytic activity">
    <reaction evidence="6">
        <text>7,8-dihydroneopterin 3'-triphosphate + H2O = 6-carboxy-5,6,7,8-tetrahydropterin + triphosphate + acetaldehyde + 2 H(+)</text>
        <dbReference type="Rhea" id="RHEA:27966"/>
        <dbReference type="ChEBI" id="CHEBI:15343"/>
        <dbReference type="ChEBI" id="CHEBI:15377"/>
        <dbReference type="ChEBI" id="CHEBI:15378"/>
        <dbReference type="ChEBI" id="CHEBI:18036"/>
        <dbReference type="ChEBI" id="CHEBI:58462"/>
        <dbReference type="ChEBI" id="CHEBI:61032"/>
        <dbReference type="EC" id="4.1.2.50"/>
    </reaction>
</comment>
<dbReference type="Gene3D" id="3.30.479.10">
    <property type="entry name" value="6-pyruvoyl tetrahydropterin synthase/QueD"/>
    <property type="match status" value="2"/>
</dbReference>
<dbReference type="AlphaFoldDB" id="A0A0F6TQ99"/>
<dbReference type="EC" id="4.1.2.50" evidence="3"/>
<evidence type="ECO:0000256" key="2">
    <source>
        <dbReference type="ARBA" id="ARBA00008900"/>
    </source>
</evidence>
<comment type="similarity">
    <text evidence="2">Belongs to the PTPS family. QueD subfamily.</text>
</comment>
<keyword evidence="8" id="KW-1185">Reference proteome</keyword>
<evidence type="ECO:0000256" key="6">
    <source>
        <dbReference type="ARBA" id="ARBA00048807"/>
    </source>
</evidence>
<dbReference type="HOGENOM" id="CLU_962682_0_0_6"/>
<organism evidence="7 8">
    <name type="scientific">Kangiella geojedonensis</name>
    <dbReference type="NCBI Taxonomy" id="914150"/>
    <lineage>
        <taxon>Bacteria</taxon>
        <taxon>Pseudomonadati</taxon>
        <taxon>Pseudomonadota</taxon>
        <taxon>Gammaproteobacteria</taxon>
        <taxon>Kangiellales</taxon>
        <taxon>Kangiellaceae</taxon>
        <taxon>Kangiella</taxon>
    </lineage>
</organism>
<accession>A0A0F6TQ99</accession>
<dbReference type="GO" id="GO:0070497">
    <property type="term" value="F:6-carboxytetrahydropterin synthase activity"/>
    <property type="evidence" value="ECO:0007669"/>
    <property type="project" value="UniProtKB-EC"/>
</dbReference>
<dbReference type="EMBL" id="CP010975">
    <property type="protein sequence ID" value="AKE51752.1"/>
    <property type="molecule type" value="Genomic_DNA"/>
</dbReference>
<name>A0A0F6TQ99_9GAMM</name>
<reference evidence="7 8" key="1">
    <citation type="submission" date="2015-02" db="EMBL/GenBank/DDBJ databases">
        <title>Complete genome sequence of Kangiella geojedonensis strain YCS-5T.</title>
        <authorList>
            <person name="Kim K.M."/>
        </authorList>
    </citation>
    <scope>NUCLEOTIDE SEQUENCE [LARGE SCALE GENOMIC DNA]</scope>
    <source>
        <strain evidence="7 8">YCS-5</strain>
    </source>
</reference>
<evidence type="ECO:0000313" key="7">
    <source>
        <dbReference type="EMBL" id="AKE51752.1"/>
    </source>
</evidence>
<evidence type="ECO:0000256" key="4">
    <source>
        <dbReference type="ARBA" id="ARBA00018141"/>
    </source>
</evidence>
<sequence>MPALFVDQLTVIDFAFFDIHRGIVGESWIVDLVLEGELDDQGMVFDFGDVKKRIKQAIDATVDHKFVVPANSKYVTTEHNDQGLKLTLSDTSGHRYYHQSPEQAVVLLDAEEVTMDDVIKVLNEACLEVVPANVAKINLKLSTEAITGNYYHYAHGLKKHLGDCQRIAHGHRSRIHIFDNGQRSQKLEAFWSEKWEDIYIGTEEDLVEPEVESSKDYYRFAYTSEQGYFSLEIPKARCHIMKNDSTVELIANHILKQLKVLEPNAKLEVKAFEGVNKGAIAHG</sequence>
<comment type="pathway">
    <text evidence="1">Purine metabolism; 7-cyano-7-deazaguanine biosynthesis.</text>
</comment>
<dbReference type="Proteomes" id="UP000034071">
    <property type="component" value="Chromosome"/>
</dbReference>
<evidence type="ECO:0000256" key="1">
    <source>
        <dbReference type="ARBA" id="ARBA00005061"/>
    </source>
</evidence>